<feature type="transmembrane region" description="Helical" evidence="6">
    <location>
        <begin position="300"/>
        <end position="324"/>
    </location>
</feature>
<evidence type="ECO:0000256" key="4">
    <source>
        <dbReference type="ARBA" id="ARBA00023136"/>
    </source>
</evidence>
<feature type="transmembrane region" description="Helical" evidence="6">
    <location>
        <begin position="192"/>
        <end position="213"/>
    </location>
</feature>
<dbReference type="InterPro" id="IPR036259">
    <property type="entry name" value="MFS_trans_sf"/>
</dbReference>
<dbReference type="EMBL" id="CAJPDT010000066">
    <property type="protein sequence ID" value="CAF9932634.1"/>
    <property type="molecule type" value="Genomic_DNA"/>
</dbReference>
<feature type="transmembrane region" description="Helical" evidence="6">
    <location>
        <begin position="374"/>
        <end position="396"/>
    </location>
</feature>
<keyword evidence="9" id="KW-1185">Reference proteome</keyword>
<dbReference type="PRINTS" id="PR01036">
    <property type="entry name" value="TCRTETB"/>
</dbReference>
<dbReference type="InterPro" id="IPR011701">
    <property type="entry name" value="MFS"/>
</dbReference>
<proteinExistence type="predicted"/>
<evidence type="ECO:0000256" key="5">
    <source>
        <dbReference type="SAM" id="MobiDB-lite"/>
    </source>
</evidence>
<evidence type="ECO:0000256" key="1">
    <source>
        <dbReference type="ARBA" id="ARBA00004141"/>
    </source>
</evidence>
<feature type="region of interest" description="Disordered" evidence="5">
    <location>
        <begin position="1"/>
        <end position="37"/>
    </location>
</feature>
<reference evidence="8" key="1">
    <citation type="submission" date="2021-03" db="EMBL/GenBank/DDBJ databases">
        <authorList>
            <person name="Tagirdzhanova G."/>
        </authorList>
    </citation>
    <scope>NUCLEOTIDE SEQUENCE</scope>
</reference>
<feature type="compositionally biased region" description="Basic and acidic residues" evidence="5">
    <location>
        <begin position="1"/>
        <end position="11"/>
    </location>
</feature>
<dbReference type="GO" id="GO:0005886">
    <property type="term" value="C:plasma membrane"/>
    <property type="evidence" value="ECO:0007669"/>
    <property type="project" value="TreeGrafter"/>
</dbReference>
<dbReference type="Gene3D" id="1.20.1250.20">
    <property type="entry name" value="MFS general substrate transporter like domains"/>
    <property type="match status" value="1"/>
</dbReference>
<feature type="transmembrane region" description="Helical" evidence="6">
    <location>
        <begin position="445"/>
        <end position="466"/>
    </location>
</feature>
<dbReference type="GO" id="GO:0022857">
    <property type="term" value="F:transmembrane transporter activity"/>
    <property type="evidence" value="ECO:0007669"/>
    <property type="project" value="InterPro"/>
</dbReference>
<evidence type="ECO:0000256" key="2">
    <source>
        <dbReference type="ARBA" id="ARBA00022692"/>
    </source>
</evidence>
<dbReference type="PROSITE" id="PS50850">
    <property type="entry name" value="MFS"/>
    <property type="match status" value="1"/>
</dbReference>
<comment type="subcellular location">
    <subcellularLocation>
        <location evidence="1">Membrane</location>
        <topology evidence="1">Multi-pass membrane protein</topology>
    </subcellularLocation>
</comment>
<dbReference type="InterPro" id="IPR020846">
    <property type="entry name" value="MFS_dom"/>
</dbReference>
<feature type="transmembrane region" description="Helical" evidence="6">
    <location>
        <begin position="583"/>
        <end position="603"/>
    </location>
</feature>
<gene>
    <name evidence="8" type="ORF">IMSHALPRED_008947</name>
</gene>
<sequence>MEKSGAIEVTERTATPSSFPGSKESAEEKAEAPNVSVLDRPATPASIHVSEVSIEGRMEAAEVIVAGTVTPGSFQTSEISFVGKAETTDIIYYLKGWRLHFMSLSIALLFFLVNIEVAIVGTSLISITDDLHSFKQGGWVVTGYLITYTSMIIIWAKISDIIGRKQATLATTFIFMMFSAGCGLSQTMTQLIVNRVFQGIGAAGCVSLALTIAYEMVPKSQYPSIAAQLTTASALGSLAGPVIGGGVAEKATWRWVFLLNLPAGLVTIILLGLSVPAHFPYQGQPFYIAPTFRQKISKASLARLDLSGAVLLLGATLLLVTVLLEAPNEFSWHSKTAIVLFVLSGVLGLLFLLNERIVTSDNWRPEPIFPWRFLFNRVWIGTLILALLSAIPYNIIIIDIPQRLQTVNGISPLGAGIRLIPFNFMIALGCILINVFAMRTRISPIYLVLAGSIIQLVGLSLLSSLSSNDTMTSPPSVLYGWETLSGFGIGMVWGMLLVIPPHVVEPRDLAISSGALLQFRVFGGALGLALASAVMNSYLTEHLSHSIGAEYLAAVLQSTEAIKGFPVDVQRLVLEKFAEGYDLQMKVLAAFAGLQVLCVGLLWRGKGQGGQIRIVEVGQESPRQGGKDGAERRERRGFGGSLGEWVWKRFIELER</sequence>
<evidence type="ECO:0000256" key="3">
    <source>
        <dbReference type="ARBA" id="ARBA00022989"/>
    </source>
</evidence>
<feature type="transmembrane region" description="Helical" evidence="6">
    <location>
        <begin position="167"/>
        <end position="186"/>
    </location>
</feature>
<feature type="transmembrane region" description="Helical" evidence="6">
    <location>
        <begin position="519"/>
        <end position="539"/>
    </location>
</feature>
<feature type="domain" description="Major facilitator superfamily (MFS) profile" evidence="7">
    <location>
        <begin position="102"/>
        <end position="560"/>
    </location>
</feature>
<evidence type="ECO:0000259" key="7">
    <source>
        <dbReference type="PROSITE" id="PS50850"/>
    </source>
</evidence>
<protein>
    <recommendedName>
        <fullName evidence="7">Major facilitator superfamily (MFS) profile domain-containing protein</fullName>
    </recommendedName>
</protein>
<dbReference type="Proteomes" id="UP000664534">
    <property type="component" value="Unassembled WGS sequence"/>
</dbReference>
<feature type="transmembrane region" description="Helical" evidence="6">
    <location>
        <begin position="101"/>
        <end position="125"/>
    </location>
</feature>
<feature type="transmembrane region" description="Helical" evidence="6">
    <location>
        <begin position="137"/>
        <end position="155"/>
    </location>
</feature>
<comment type="caution">
    <text evidence="8">The sequence shown here is derived from an EMBL/GenBank/DDBJ whole genome shotgun (WGS) entry which is preliminary data.</text>
</comment>
<keyword evidence="2 6" id="KW-0812">Transmembrane</keyword>
<feature type="transmembrane region" description="Helical" evidence="6">
    <location>
        <begin position="478"/>
        <end position="499"/>
    </location>
</feature>
<feature type="transmembrane region" description="Helical" evidence="6">
    <location>
        <begin position="225"/>
        <end position="243"/>
    </location>
</feature>
<dbReference type="Gene3D" id="1.20.1720.10">
    <property type="entry name" value="Multidrug resistance protein D"/>
    <property type="match status" value="1"/>
</dbReference>
<feature type="transmembrane region" description="Helical" evidence="6">
    <location>
        <begin position="416"/>
        <end position="438"/>
    </location>
</feature>
<name>A0A8H3IYH6_9LECA</name>
<dbReference type="PANTHER" id="PTHR23501:SF43">
    <property type="entry name" value="MULTIDRUG TRANSPORTER, PUTATIVE (AFU_ORTHOLOGUE AFUA_6G03040)-RELATED"/>
    <property type="match status" value="1"/>
</dbReference>
<dbReference type="AlphaFoldDB" id="A0A8H3IYH6"/>
<evidence type="ECO:0000313" key="9">
    <source>
        <dbReference type="Proteomes" id="UP000664534"/>
    </source>
</evidence>
<keyword evidence="3 6" id="KW-1133">Transmembrane helix</keyword>
<evidence type="ECO:0000256" key="6">
    <source>
        <dbReference type="SAM" id="Phobius"/>
    </source>
</evidence>
<dbReference type="SUPFAM" id="SSF103473">
    <property type="entry name" value="MFS general substrate transporter"/>
    <property type="match status" value="1"/>
</dbReference>
<dbReference type="OrthoDB" id="440553at2759"/>
<accession>A0A8H3IYH6</accession>
<organism evidence="8 9">
    <name type="scientific">Imshaugia aleurites</name>
    <dbReference type="NCBI Taxonomy" id="172621"/>
    <lineage>
        <taxon>Eukaryota</taxon>
        <taxon>Fungi</taxon>
        <taxon>Dikarya</taxon>
        <taxon>Ascomycota</taxon>
        <taxon>Pezizomycotina</taxon>
        <taxon>Lecanoromycetes</taxon>
        <taxon>OSLEUM clade</taxon>
        <taxon>Lecanoromycetidae</taxon>
        <taxon>Lecanorales</taxon>
        <taxon>Lecanorineae</taxon>
        <taxon>Parmeliaceae</taxon>
        <taxon>Imshaugia</taxon>
    </lineage>
</organism>
<keyword evidence="4 6" id="KW-0472">Membrane</keyword>
<dbReference type="PANTHER" id="PTHR23501">
    <property type="entry name" value="MAJOR FACILITATOR SUPERFAMILY"/>
    <property type="match status" value="1"/>
</dbReference>
<feature type="transmembrane region" description="Helical" evidence="6">
    <location>
        <begin position="255"/>
        <end position="279"/>
    </location>
</feature>
<evidence type="ECO:0000313" key="8">
    <source>
        <dbReference type="EMBL" id="CAF9932634.1"/>
    </source>
</evidence>
<feature type="transmembrane region" description="Helical" evidence="6">
    <location>
        <begin position="336"/>
        <end position="353"/>
    </location>
</feature>
<dbReference type="Pfam" id="PF07690">
    <property type="entry name" value="MFS_1"/>
    <property type="match status" value="1"/>
</dbReference>